<dbReference type="SUPFAM" id="SSF51905">
    <property type="entry name" value="FAD/NAD(P)-binding domain"/>
    <property type="match status" value="1"/>
</dbReference>
<reference evidence="6" key="1">
    <citation type="journal article" date="2012" name="Mol. Plant Microbe Interact.">
        <title>A highly conserved effector in Fusarium oxysporum is required for full virulence on Arabidopsis.</title>
        <authorList>
            <person name="Thatcher L.F."/>
            <person name="Gardiner D.M."/>
            <person name="Kazan K."/>
            <person name="Manners J."/>
        </authorList>
    </citation>
    <scope>NUCLEOTIDE SEQUENCE [LARGE SCALE GENOMIC DNA]</scope>
    <source>
        <strain evidence="6">Fo5176</strain>
    </source>
</reference>
<proteinExistence type="inferred from homology"/>
<keyword evidence="4" id="KW-0732">Signal</keyword>
<comment type="caution">
    <text evidence="6">The sequence shown here is derived from an EMBL/GenBank/DDBJ whole genome shotgun (WGS) entry which is preliminary data.</text>
</comment>
<keyword evidence="2" id="KW-0285">Flavoprotein</keyword>
<dbReference type="PANTHER" id="PTHR48105">
    <property type="entry name" value="THIOREDOXIN REDUCTASE 1-RELATED-RELATED"/>
    <property type="match status" value="1"/>
</dbReference>
<dbReference type="InterPro" id="IPR050097">
    <property type="entry name" value="Ferredoxin-NADP_redctase_2"/>
</dbReference>
<sequence>MSVLYISTILFPLLAFLSLTNAIAIAPPQPDYDAIVIGGGPAGLSALSGLARVRRHVLLIDFGEYRNGPTTHMHDVIGWDGVQPAYFRYESRRLLSHYKTVKMENGTVTNIKPLPGANTRFSVSVDYPDQHRTTKITARKIVLATGLKDILPSTPGIAENWGRGIYSCPWCDGHEYADQPLGLLCPLDKIASHVLNVLTLTTDIVAFVNGTDNDETRRVADEQFPQWEEYLKLHNVTIDNRTITSLERLKDGEEVNKEPWLPSVPKDDLFGVHFTEGEGEPVQRVAFLSSVPNKQRSDIGERAGVELTNGKLRVTDNHTMLTNVPGIYAVGDANSDSAENVPHAMFTGKRAAMFLHAATLEREKRDAELAGRLKRDVYLEESSWPENC</sequence>
<dbReference type="Gene3D" id="3.50.50.60">
    <property type="entry name" value="FAD/NAD(P)-binding domain"/>
    <property type="match status" value="2"/>
</dbReference>
<accession>F9FYC4</accession>
<protein>
    <recommendedName>
        <fullName evidence="5">FAD/NAD(P)-binding domain-containing protein</fullName>
    </recommendedName>
</protein>
<name>F9FYC4_FUSOF</name>
<dbReference type="InterPro" id="IPR036188">
    <property type="entry name" value="FAD/NAD-bd_sf"/>
</dbReference>
<dbReference type="PaxDb" id="5507-FOXG_15404P0"/>
<feature type="domain" description="FAD/NAD(P)-binding" evidence="5">
    <location>
        <begin position="32"/>
        <end position="180"/>
    </location>
</feature>
<gene>
    <name evidence="6" type="ORF">FOXB_11406</name>
</gene>
<feature type="signal peptide" evidence="4">
    <location>
        <begin position="1"/>
        <end position="22"/>
    </location>
</feature>
<dbReference type="GO" id="GO:0016491">
    <property type="term" value="F:oxidoreductase activity"/>
    <property type="evidence" value="ECO:0007669"/>
    <property type="project" value="UniProtKB-KW"/>
</dbReference>
<dbReference type="EMBL" id="AFQF01002878">
    <property type="protein sequence ID" value="EGU78062.1"/>
    <property type="molecule type" value="Genomic_DNA"/>
</dbReference>
<comment type="similarity">
    <text evidence="1">Belongs to the class-II pyridine nucleotide-disulfide oxidoreductase family.</text>
</comment>
<dbReference type="GO" id="GO:0097237">
    <property type="term" value="P:cellular response to toxic substance"/>
    <property type="evidence" value="ECO:0007669"/>
    <property type="project" value="UniProtKB-ARBA"/>
</dbReference>
<evidence type="ECO:0000259" key="5">
    <source>
        <dbReference type="Pfam" id="PF07992"/>
    </source>
</evidence>
<evidence type="ECO:0000256" key="4">
    <source>
        <dbReference type="SAM" id="SignalP"/>
    </source>
</evidence>
<dbReference type="OrthoDB" id="4570620at2759"/>
<dbReference type="PRINTS" id="PR00469">
    <property type="entry name" value="PNDRDTASEII"/>
</dbReference>
<dbReference type="PRINTS" id="PR00368">
    <property type="entry name" value="FADPNR"/>
</dbReference>
<keyword evidence="3" id="KW-0560">Oxidoreductase</keyword>
<dbReference type="STRING" id="660025.F9FYC4"/>
<dbReference type="Pfam" id="PF07992">
    <property type="entry name" value="Pyr_redox_2"/>
    <property type="match status" value="1"/>
</dbReference>
<evidence type="ECO:0000256" key="1">
    <source>
        <dbReference type="ARBA" id="ARBA00009333"/>
    </source>
</evidence>
<dbReference type="InterPro" id="IPR023753">
    <property type="entry name" value="FAD/NAD-binding_dom"/>
</dbReference>
<evidence type="ECO:0000256" key="2">
    <source>
        <dbReference type="ARBA" id="ARBA00022630"/>
    </source>
</evidence>
<evidence type="ECO:0000256" key="3">
    <source>
        <dbReference type="ARBA" id="ARBA00023002"/>
    </source>
</evidence>
<organism evidence="6">
    <name type="scientific">Fusarium oxysporum (strain Fo5176)</name>
    <name type="common">Fusarium vascular wilt</name>
    <dbReference type="NCBI Taxonomy" id="660025"/>
    <lineage>
        <taxon>Eukaryota</taxon>
        <taxon>Fungi</taxon>
        <taxon>Dikarya</taxon>
        <taxon>Ascomycota</taxon>
        <taxon>Pezizomycotina</taxon>
        <taxon>Sordariomycetes</taxon>
        <taxon>Hypocreomycetidae</taxon>
        <taxon>Hypocreales</taxon>
        <taxon>Nectriaceae</taxon>
        <taxon>Fusarium</taxon>
        <taxon>Fusarium oxysporum species complex</taxon>
    </lineage>
</organism>
<dbReference type="AlphaFoldDB" id="F9FYC4"/>
<feature type="chain" id="PRO_5003383670" description="FAD/NAD(P)-binding domain-containing protein" evidence="4">
    <location>
        <begin position="23"/>
        <end position="388"/>
    </location>
</feature>
<evidence type="ECO:0000313" key="6">
    <source>
        <dbReference type="EMBL" id="EGU78062.1"/>
    </source>
</evidence>